<evidence type="ECO:0000313" key="3">
    <source>
        <dbReference type="Proteomes" id="UP000240978"/>
    </source>
</evidence>
<protein>
    <submittedName>
        <fullName evidence="2">Uncharacterized protein</fullName>
    </submittedName>
</protein>
<feature type="region of interest" description="Disordered" evidence="1">
    <location>
        <begin position="1"/>
        <end position="39"/>
    </location>
</feature>
<reference evidence="2 3" key="1">
    <citation type="submission" date="2018-03" db="EMBL/GenBank/DDBJ databases">
        <title>Genomic Encyclopedia of Archaeal and Bacterial Type Strains, Phase II (KMG-II): from individual species to whole genera.</title>
        <authorList>
            <person name="Goeker M."/>
        </authorList>
    </citation>
    <scope>NUCLEOTIDE SEQUENCE [LARGE SCALE GENOMIC DNA]</scope>
    <source>
        <strain evidence="2 3">DSM 18107</strain>
    </source>
</reference>
<name>A0A2P8FL44_9BACT</name>
<proteinExistence type="predicted"/>
<dbReference type="Proteomes" id="UP000240978">
    <property type="component" value="Unassembled WGS sequence"/>
</dbReference>
<keyword evidence="3" id="KW-1185">Reference proteome</keyword>
<organism evidence="2 3">
    <name type="scientific">Chitinophaga ginsengisoli</name>
    <dbReference type="NCBI Taxonomy" id="363837"/>
    <lineage>
        <taxon>Bacteria</taxon>
        <taxon>Pseudomonadati</taxon>
        <taxon>Bacteroidota</taxon>
        <taxon>Chitinophagia</taxon>
        <taxon>Chitinophagales</taxon>
        <taxon>Chitinophagaceae</taxon>
        <taxon>Chitinophaga</taxon>
    </lineage>
</organism>
<comment type="caution">
    <text evidence="2">The sequence shown here is derived from an EMBL/GenBank/DDBJ whole genome shotgun (WGS) entry which is preliminary data.</text>
</comment>
<accession>A0A2P8FL44</accession>
<gene>
    <name evidence="2" type="ORF">CLV42_12279</name>
</gene>
<evidence type="ECO:0000256" key="1">
    <source>
        <dbReference type="SAM" id="MobiDB-lite"/>
    </source>
</evidence>
<sequence length="39" mass="4119">MKTYSSKGQKAMKRSVEGSKAGQTVNSDNFSVPPAVSSQ</sequence>
<dbReference type="AlphaFoldDB" id="A0A2P8FL44"/>
<dbReference type="EMBL" id="PYGK01000022">
    <property type="protein sequence ID" value="PSL22453.1"/>
    <property type="molecule type" value="Genomic_DNA"/>
</dbReference>
<evidence type="ECO:0000313" key="2">
    <source>
        <dbReference type="EMBL" id="PSL22453.1"/>
    </source>
</evidence>
<feature type="compositionally biased region" description="Polar residues" evidence="1">
    <location>
        <begin position="21"/>
        <end position="39"/>
    </location>
</feature>